<sequence length="536" mass="59953">MAREEDNTEHLFLMECHVSELHFHSPETFDEPNTGTRQKVCITISFLHFAELLLCDETSEERMSGKSFLFALSKQTLSRYATNTVDPNSFVVGLKVYRADLNSEGHTHSPLGQTKIPLGEKFSDMSRTVIFGSMMPPTTFSIDMKCRLKNRNETEIGTLQTSLRMSCFGKMIVTHIHMAPSGTERELPRELMRKITALTERHIAAGPTAAAEEGKYSKNLAEPNALATSTPNISYEEFQEKIKEREQLLEMKGKDWGDVLGYPLMDLGEPVRSETNVAEMQSGEEVEESSYEEITAKVNGHLLFFKVLKGAKREKRGGAADAEQSGAPILRPPTKGMEVQNDCNECIKERDMKSDKKTGKLGKNVFPSNEGDDRGINSGRKVLTPKEKAKKLFRNEEVAIAGSKTPITQCMLEKMKEAQEARETNEGDKSAAVSATKEVFCLKVGKKTDSAGIMRPKVILKIIAPKTKEEIEEEDELAELEEKRLEKMEAKKKLKEFVTKETQYCEADVGEEKAPDQVQKKGKKKAAGKSKKGKKP</sequence>
<comment type="caution">
    <text evidence="3">The sequence shown here is derived from an EMBL/GenBank/DDBJ whole genome shotgun (WGS) entry which is preliminary data.</text>
</comment>
<dbReference type="OrthoDB" id="6631432at2759"/>
<keyword evidence="1" id="KW-0175">Coiled coil</keyword>
<feature type="coiled-coil region" evidence="1">
    <location>
        <begin position="468"/>
        <end position="500"/>
    </location>
</feature>
<feature type="region of interest" description="Disordered" evidence="2">
    <location>
        <begin position="316"/>
        <end position="338"/>
    </location>
</feature>
<accession>A0A8K0KBC4</accession>
<reference evidence="3" key="1">
    <citation type="submission" date="2013-04" db="EMBL/GenBank/DDBJ databases">
        <authorList>
            <person name="Qu J."/>
            <person name="Murali S.C."/>
            <person name="Bandaranaike D."/>
            <person name="Bellair M."/>
            <person name="Blankenburg K."/>
            <person name="Chao H."/>
            <person name="Dinh H."/>
            <person name="Doddapaneni H."/>
            <person name="Downs B."/>
            <person name="Dugan-Rocha S."/>
            <person name="Elkadiri S."/>
            <person name="Gnanaolivu R.D."/>
            <person name="Hernandez B."/>
            <person name="Javaid M."/>
            <person name="Jayaseelan J.C."/>
            <person name="Lee S."/>
            <person name="Li M."/>
            <person name="Ming W."/>
            <person name="Munidasa M."/>
            <person name="Muniz J."/>
            <person name="Nguyen L."/>
            <person name="Ongeri F."/>
            <person name="Osuji N."/>
            <person name="Pu L.-L."/>
            <person name="Puazo M."/>
            <person name="Qu C."/>
            <person name="Quiroz J."/>
            <person name="Raj R."/>
            <person name="Weissenberger G."/>
            <person name="Xin Y."/>
            <person name="Zou X."/>
            <person name="Han Y."/>
            <person name="Richards S."/>
            <person name="Worley K."/>
            <person name="Muzny D."/>
            <person name="Gibbs R."/>
        </authorList>
    </citation>
    <scope>NUCLEOTIDE SEQUENCE</scope>
    <source>
        <strain evidence="3">Sampled in the wild</strain>
    </source>
</reference>
<feature type="compositionally biased region" description="Basic and acidic residues" evidence="2">
    <location>
        <begin position="510"/>
        <end position="519"/>
    </location>
</feature>
<gene>
    <name evidence="3" type="ORF">J437_LFUL012053</name>
</gene>
<proteinExistence type="predicted"/>
<dbReference type="Proteomes" id="UP000792457">
    <property type="component" value="Unassembled WGS sequence"/>
</dbReference>
<evidence type="ECO:0000256" key="1">
    <source>
        <dbReference type="SAM" id="Coils"/>
    </source>
</evidence>
<reference evidence="3" key="2">
    <citation type="submission" date="2017-10" db="EMBL/GenBank/DDBJ databases">
        <title>Ladona fulva Genome sequencing and assembly.</title>
        <authorList>
            <person name="Murali S."/>
            <person name="Richards S."/>
            <person name="Bandaranaike D."/>
            <person name="Bellair M."/>
            <person name="Blankenburg K."/>
            <person name="Chao H."/>
            <person name="Dinh H."/>
            <person name="Doddapaneni H."/>
            <person name="Dugan-Rocha S."/>
            <person name="Elkadiri S."/>
            <person name="Gnanaolivu R."/>
            <person name="Hernandez B."/>
            <person name="Skinner E."/>
            <person name="Javaid M."/>
            <person name="Lee S."/>
            <person name="Li M."/>
            <person name="Ming W."/>
            <person name="Munidasa M."/>
            <person name="Muniz J."/>
            <person name="Nguyen L."/>
            <person name="Hughes D."/>
            <person name="Osuji N."/>
            <person name="Pu L.-L."/>
            <person name="Puazo M."/>
            <person name="Qu C."/>
            <person name="Quiroz J."/>
            <person name="Raj R."/>
            <person name="Weissenberger G."/>
            <person name="Xin Y."/>
            <person name="Zou X."/>
            <person name="Han Y."/>
            <person name="Worley K."/>
            <person name="Muzny D."/>
            <person name="Gibbs R."/>
        </authorList>
    </citation>
    <scope>NUCLEOTIDE SEQUENCE</scope>
    <source>
        <strain evidence="3">Sampled in the wild</strain>
    </source>
</reference>
<evidence type="ECO:0000313" key="3">
    <source>
        <dbReference type="EMBL" id="KAG8232029.1"/>
    </source>
</evidence>
<feature type="region of interest" description="Disordered" evidence="2">
    <location>
        <begin position="504"/>
        <end position="536"/>
    </location>
</feature>
<dbReference type="EMBL" id="KZ308588">
    <property type="protein sequence ID" value="KAG8232029.1"/>
    <property type="molecule type" value="Genomic_DNA"/>
</dbReference>
<feature type="region of interest" description="Disordered" evidence="2">
    <location>
        <begin position="357"/>
        <end position="381"/>
    </location>
</feature>
<protein>
    <submittedName>
        <fullName evidence="3">Uncharacterized protein</fullName>
    </submittedName>
</protein>
<dbReference type="Pfam" id="PF14924">
    <property type="entry name" value="MAP10_N"/>
    <property type="match status" value="1"/>
</dbReference>
<keyword evidence="4" id="KW-1185">Reference proteome</keyword>
<evidence type="ECO:0000256" key="2">
    <source>
        <dbReference type="SAM" id="MobiDB-lite"/>
    </source>
</evidence>
<name>A0A8K0KBC4_LADFU</name>
<evidence type="ECO:0000313" key="4">
    <source>
        <dbReference type="Proteomes" id="UP000792457"/>
    </source>
</evidence>
<organism evidence="3 4">
    <name type="scientific">Ladona fulva</name>
    <name type="common">Scarce chaser dragonfly</name>
    <name type="synonym">Libellula fulva</name>
    <dbReference type="NCBI Taxonomy" id="123851"/>
    <lineage>
        <taxon>Eukaryota</taxon>
        <taxon>Metazoa</taxon>
        <taxon>Ecdysozoa</taxon>
        <taxon>Arthropoda</taxon>
        <taxon>Hexapoda</taxon>
        <taxon>Insecta</taxon>
        <taxon>Pterygota</taxon>
        <taxon>Palaeoptera</taxon>
        <taxon>Odonata</taxon>
        <taxon>Epiprocta</taxon>
        <taxon>Anisoptera</taxon>
        <taxon>Libelluloidea</taxon>
        <taxon>Libellulidae</taxon>
        <taxon>Ladona</taxon>
    </lineage>
</organism>
<dbReference type="AlphaFoldDB" id="A0A8K0KBC4"/>
<feature type="compositionally biased region" description="Basic residues" evidence="2">
    <location>
        <begin position="520"/>
        <end position="536"/>
    </location>
</feature>